<reference evidence="1" key="1">
    <citation type="submission" date="2023-10" db="EMBL/GenBank/DDBJ databases">
        <title>Genome assemblies of two species of porcelain crab, Petrolisthes cinctipes and Petrolisthes manimaculis (Anomura: Porcellanidae).</title>
        <authorList>
            <person name="Angst P."/>
        </authorList>
    </citation>
    <scope>NUCLEOTIDE SEQUENCE</scope>
    <source>
        <strain evidence="1">PB745_01</strain>
        <tissue evidence="1">Gill</tissue>
    </source>
</reference>
<accession>A0AAE1GA68</accession>
<dbReference type="EMBL" id="JAWQEG010000584">
    <property type="protein sequence ID" value="KAK3888146.1"/>
    <property type="molecule type" value="Genomic_DNA"/>
</dbReference>
<protein>
    <submittedName>
        <fullName evidence="1">Uncharacterized protein</fullName>
    </submittedName>
</protein>
<comment type="caution">
    <text evidence="1">The sequence shown here is derived from an EMBL/GenBank/DDBJ whole genome shotgun (WGS) entry which is preliminary data.</text>
</comment>
<gene>
    <name evidence="1" type="ORF">Pcinc_007790</name>
</gene>
<name>A0AAE1GA68_PETCI</name>
<keyword evidence="2" id="KW-1185">Reference proteome</keyword>
<dbReference type="Proteomes" id="UP001286313">
    <property type="component" value="Unassembled WGS sequence"/>
</dbReference>
<dbReference type="AlphaFoldDB" id="A0AAE1GA68"/>
<evidence type="ECO:0000313" key="2">
    <source>
        <dbReference type="Proteomes" id="UP001286313"/>
    </source>
</evidence>
<evidence type="ECO:0000313" key="1">
    <source>
        <dbReference type="EMBL" id="KAK3888146.1"/>
    </source>
</evidence>
<organism evidence="1 2">
    <name type="scientific">Petrolisthes cinctipes</name>
    <name type="common">Flat porcelain crab</name>
    <dbReference type="NCBI Taxonomy" id="88211"/>
    <lineage>
        <taxon>Eukaryota</taxon>
        <taxon>Metazoa</taxon>
        <taxon>Ecdysozoa</taxon>
        <taxon>Arthropoda</taxon>
        <taxon>Crustacea</taxon>
        <taxon>Multicrustacea</taxon>
        <taxon>Malacostraca</taxon>
        <taxon>Eumalacostraca</taxon>
        <taxon>Eucarida</taxon>
        <taxon>Decapoda</taxon>
        <taxon>Pleocyemata</taxon>
        <taxon>Anomura</taxon>
        <taxon>Galatheoidea</taxon>
        <taxon>Porcellanidae</taxon>
        <taxon>Petrolisthes</taxon>
    </lineage>
</organism>
<proteinExistence type="predicted"/>
<sequence>MKNGTRSYLWWPGFDKELEEVVATCSSCSPQCYRSESSCDDVRSSYAHLLRFFKERYQARQNKQLSTLPEGTVQMPNWLLGEITSGQGTSYEVTLDDGRTFRWHVDHLRFRQVVGRDITTAARMLQVSSGSAIFQCAKVRHASAQHAQESTPGATDRV</sequence>